<dbReference type="Gene3D" id="2.40.50.140">
    <property type="entry name" value="Nucleic acid-binding proteins"/>
    <property type="match status" value="1"/>
</dbReference>
<dbReference type="InterPro" id="IPR032639">
    <property type="entry name" value="Tex_YqgF"/>
</dbReference>
<dbReference type="EMBL" id="JBHTMN010000009">
    <property type="protein sequence ID" value="MFD1383299.1"/>
    <property type="molecule type" value="Genomic_DNA"/>
</dbReference>
<dbReference type="InterPro" id="IPR023319">
    <property type="entry name" value="Tex-like_HTH_dom_sf"/>
</dbReference>
<dbReference type="Gene3D" id="3.30.420.140">
    <property type="entry name" value="YqgF/RNase H-like domain"/>
    <property type="match status" value="1"/>
</dbReference>
<dbReference type="Pfam" id="PF00575">
    <property type="entry name" value="S1"/>
    <property type="match status" value="1"/>
</dbReference>
<dbReference type="PANTHER" id="PTHR10724:SF10">
    <property type="entry name" value="S1 RNA-BINDING DOMAIN-CONTAINING PROTEIN 1"/>
    <property type="match status" value="1"/>
</dbReference>
<evidence type="ECO:0000313" key="3">
    <source>
        <dbReference type="Proteomes" id="UP001597059"/>
    </source>
</evidence>
<dbReference type="Pfam" id="PF12836">
    <property type="entry name" value="HHH_3"/>
    <property type="match status" value="1"/>
</dbReference>
<comment type="caution">
    <text evidence="2">The sequence shown here is derived from an EMBL/GenBank/DDBJ whole genome shotgun (WGS) entry which is preliminary data.</text>
</comment>
<dbReference type="Pfam" id="PF16921">
    <property type="entry name" value="Tex_YqgF"/>
    <property type="match status" value="1"/>
</dbReference>
<dbReference type="InterPro" id="IPR012337">
    <property type="entry name" value="RNaseH-like_sf"/>
</dbReference>
<organism evidence="2 3">
    <name type="scientific">Rhodanobacter aciditrophus</name>
    <dbReference type="NCBI Taxonomy" id="1623218"/>
    <lineage>
        <taxon>Bacteria</taxon>
        <taxon>Pseudomonadati</taxon>
        <taxon>Pseudomonadota</taxon>
        <taxon>Gammaproteobacteria</taxon>
        <taxon>Lysobacterales</taxon>
        <taxon>Rhodanobacteraceae</taxon>
        <taxon>Rhodanobacter</taxon>
    </lineage>
</organism>
<dbReference type="SUPFAM" id="SSF53098">
    <property type="entry name" value="Ribonuclease H-like"/>
    <property type="match status" value="1"/>
</dbReference>
<dbReference type="InterPro" id="IPR041692">
    <property type="entry name" value="HHH_9"/>
</dbReference>
<evidence type="ECO:0000313" key="2">
    <source>
        <dbReference type="EMBL" id="MFD1383299.1"/>
    </source>
</evidence>
<dbReference type="SUPFAM" id="SSF50249">
    <property type="entry name" value="Nucleic acid-binding proteins"/>
    <property type="match status" value="1"/>
</dbReference>
<dbReference type="Gene3D" id="1.10.3500.10">
    <property type="entry name" value="Tex N-terminal region-like"/>
    <property type="match status" value="1"/>
</dbReference>
<dbReference type="InterPro" id="IPR010994">
    <property type="entry name" value="RuvA_2-like"/>
</dbReference>
<name>A0ABW4B1B3_9GAMM</name>
<keyword evidence="3" id="KW-1185">Reference proteome</keyword>
<dbReference type="Pfam" id="PF09371">
    <property type="entry name" value="Tex_N"/>
    <property type="match status" value="1"/>
</dbReference>
<dbReference type="SMART" id="SM00316">
    <property type="entry name" value="S1"/>
    <property type="match status" value="1"/>
</dbReference>
<dbReference type="Pfam" id="PF22706">
    <property type="entry name" value="Tex_central_region"/>
    <property type="match status" value="1"/>
</dbReference>
<dbReference type="PROSITE" id="PS50126">
    <property type="entry name" value="S1"/>
    <property type="match status" value="1"/>
</dbReference>
<dbReference type="SUPFAM" id="SSF158832">
    <property type="entry name" value="Tex N-terminal region-like"/>
    <property type="match status" value="1"/>
</dbReference>
<evidence type="ECO:0000259" key="1">
    <source>
        <dbReference type="PROSITE" id="PS50126"/>
    </source>
</evidence>
<feature type="domain" description="S1 motif" evidence="1">
    <location>
        <begin position="650"/>
        <end position="719"/>
    </location>
</feature>
<dbReference type="Pfam" id="PF17674">
    <property type="entry name" value="HHH_9"/>
    <property type="match status" value="1"/>
</dbReference>
<dbReference type="InterPro" id="IPR037027">
    <property type="entry name" value="YqgF/RNaseH-like_dom_sf"/>
</dbReference>
<dbReference type="InterPro" id="IPR044146">
    <property type="entry name" value="S1_Tex"/>
</dbReference>
<dbReference type="InterPro" id="IPR055179">
    <property type="entry name" value="Tex-like_central_region"/>
</dbReference>
<dbReference type="Gene3D" id="1.10.10.650">
    <property type="entry name" value="RuvA domain 2-like"/>
    <property type="match status" value="1"/>
</dbReference>
<dbReference type="CDD" id="cd05685">
    <property type="entry name" value="S1_Tex"/>
    <property type="match status" value="1"/>
</dbReference>
<dbReference type="InterPro" id="IPR050437">
    <property type="entry name" value="Ribos_protein_bS1-like"/>
</dbReference>
<accession>A0ABW4B1B3</accession>
<dbReference type="SMART" id="SM00732">
    <property type="entry name" value="YqgFc"/>
    <property type="match status" value="1"/>
</dbReference>
<dbReference type="SUPFAM" id="SSF47781">
    <property type="entry name" value="RuvA domain 2-like"/>
    <property type="match status" value="2"/>
</dbReference>
<dbReference type="PANTHER" id="PTHR10724">
    <property type="entry name" value="30S RIBOSOMAL PROTEIN S1"/>
    <property type="match status" value="1"/>
</dbReference>
<protein>
    <submittedName>
        <fullName evidence="2">Tex family protein</fullName>
    </submittedName>
</protein>
<dbReference type="InterPro" id="IPR006641">
    <property type="entry name" value="YqgF/RNaseH-like_dom"/>
</dbReference>
<dbReference type="InterPro" id="IPR018974">
    <property type="entry name" value="Tex-like_N"/>
</dbReference>
<gene>
    <name evidence="2" type="ORF">ACFQ45_07970</name>
</gene>
<dbReference type="Gene3D" id="1.10.150.310">
    <property type="entry name" value="Tex RuvX-like domain-like"/>
    <property type="match status" value="1"/>
</dbReference>
<dbReference type="InterPro" id="IPR003029">
    <property type="entry name" value="S1_domain"/>
</dbReference>
<dbReference type="InterPro" id="IPR023323">
    <property type="entry name" value="Tex-like_dom_sf"/>
</dbReference>
<dbReference type="InterPro" id="IPR012340">
    <property type="entry name" value="NA-bd_OB-fold"/>
</dbReference>
<dbReference type="RefSeq" id="WP_377366480.1">
    <property type="nucleotide sequence ID" value="NZ_JBHTMN010000009.1"/>
</dbReference>
<dbReference type="Proteomes" id="UP001597059">
    <property type="component" value="Unassembled WGS sequence"/>
</dbReference>
<sequence length="719" mass="79753">MSSNNSIEKTLSSELSISISIVKEVIQLFNEGATVPFIARYRKELTGGMSDEALRDFHSRWHYLIELEKRRDAISGLLSDLPNVPKDVFKALSLANTKSELEDIYAPYKKTRKTKADAAIELGLWEFALGLWSEGSKQAQSLYAKVSPAFKQPVSFPAAMEGARDIILERLSQNTGLIKQAKLWLFKEGELVSGVIRGKKELGEKYQDYFEYTESLKKIPPHRLLALFRGKKEAILKLNIISGQKEAPYLLHNSSLMMPVGFPESKERSPSKEKINWLNQAWQEKILPKIETDILAELKEKAEESAIQVFQSNLKDLLMAAPAGAKRTLALDPGFRNGVKWAAVDENGRYLESGVVYPHPPQNRSQDAKEQLARAIKRLNIDWVVIGNGTASRETEVLAKQLIKEANLSCQCVIVSEAGASVYSASKEAIQEFPELDVTIRGAVSIARRFQDPLAELVKIDPQAIGVGQYQNDVKANRLSQALGDVVEDCVNAVGVDVNLASVSLLTYVSGLTERLAQNLIEMREQLGGFTSRAQIKKVKGIGDKAFEQCAGFLRIRGGKEPLDASSVHPESYSIVQEMAAKLRLEVANLIGNQGALSQLKLVTQSNDALAYTYQDILSELAKPGRDPRPEFHYAQFDDSVSEVADLQEGMRLEGVVTNVAAFGAFVDIGVHQDGLVHISQLADRFVKDPRDEVRVGEVIKVEVLEVDVKRKRIALKRV</sequence>
<proteinExistence type="predicted"/>
<reference evidence="3" key="1">
    <citation type="journal article" date="2019" name="Int. J. Syst. Evol. Microbiol.">
        <title>The Global Catalogue of Microorganisms (GCM) 10K type strain sequencing project: providing services to taxonomists for standard genome sequencing and annotation.</title>
        <authorList>
            <consortium name="The Broad Institute Genomics Platform"/>
            <consortium name="The Broad Institute Genome Sequencing Center for Infectious Disease"/>
            <person name="Wu L."/>
            <person name="Ma J."/>
        </authorList>
    </citation>
    <scope>NUCLEOTIDE SEQUENCE [LARGE SCALE GENOMIC DNA]</scope>
    <source>
        <strain evidence="3">JCM 30774</strain>
    </source>
</reference>